<keyword evidence="6 10" id="KW-0067">ATP-binding</keyword>
<evidence type="ECO:0000256" key="8">
    <source>
        <dbReference type="ARBA" id="ARBA00023136"/>
    </source>
</evidence>
<evidence type="ECO:0000256" key="2">
    <source>
        <dbReference type="ARBA" id="ARBA00022448"/>
    </source>
</evidence>
<dbReference type="GO" id="GO:0005886">
    <property type="term" value="C:plasma membrane"/>
    <property type="evidence" value="ECO:0007669"/>
    <property type="project" value="UniProtKB-SubCell"/>
</dbReference>
<comment type="caution">
    <text evidence="10">The sequence shown here is derived from an EMBL/GenBank/DDBJ whole genome shotgun (WGS) entry which is preliminary data.</text>
</comment>
<dbReference type="Pfam" id="PF08352">
    <property type="entry name" value="oligo_HPY"/>
    <property type="match status" value="1"/>
</dbReference>
<keyword evidence="3" id="KW-1003">Cell membrane</keyword>
<evidence type="ECO:0000256" key="1">
    <source>
        <dbReference type="ARBA" id="ARBA00004202"/>
    </source>
</evidence>
<dbReference type="NCBIfam" id="TIGR01727">
    <property type="entry name" value="oligo_HPY"/>
    <property type="match status" value="1"/>
</dbReference>
<keyword evidence="5" id="KW-0547">Nucleotide-binding</keyword>
<dbReference type="AlphaFoldDB" id="A0A7C5YEZ7"/>
<dbReference type="InterPro" id="IPR003439">
    <property type="entry name" value="ABC_transporter-like_ATP-bd"/>
</dbReference>
<dbReference type="FunFam" id="3.40.50.300:FF:000016">
    <property type="entry name" value="Oligopeptide ABC transporter ATP-binding component"/>
    <property type="match status" value="1"/>
</dbReference>
<dbReference type="InterPro" id="IPR050388">
    <property type="entry name" value="ABC_Ni/Peptide_Import"/>
</dbReference>
<keyword evidence="4" id="KW-0997">Cell inner membrane</keyword>
<sequence length="321" mass="34807">MLVLEIRDLVVQYETLGGSVKAVDGVSLSLEKGEALAIVGESGCGKTTLAFSIVRLLPKNARIVKGSIVLKPDGIDLVKISHSEMQKIRGRRIGMVFQDPMTFLNPAIKIGNQIAEGLVWHYGVSWEEARKQAVNLLEKLKIPDPVNVASRYPHQLSGGMKQRVMIAIAISCKPDLLIADEPTTALDVTVQAEVLELIKSLIKDMGMSLILITHDLGIVAEICDKVAIMYAGKIVEMADVYSLYKNPLHPYTSGLLSAAASIAGSSEKVSSIPGTTPSLINPPSGCRFHPRCPYMFEKCTTLEPSLLSVGGTRQVACWLRE</sequence>
<dbReference type="PROSITE" id="PS00211">
    <property type="entry name" value="ABC_TRANSPORTER_1"/>
    <property type="match status" value="1"/>
</dbReference>
<organism evidence="10">
    <name type="scientific">Caldiarchaeum subterraneum</name>
    <dbReference type="NCBI Taxonomy" id="311458"/>
    <lineage>
        <taxon>Archaea</taxon>
        <taxon>Nitrososphaerota</taxon>
        <taxon>Candidatus Caldarchaeales</taxon>
        <taxon>Candidatus Caldarchaeaceae</taxon>
        <taxon>Candidatus Caldarchaeum</taxon>
    </lineage>
</organism>
<keyword evidence="7" id="KW-1278">Translocase</keyword>
<evidence type="ECO:0000313" key="10">
    <source>
        <dbReference type="EMBL" id="HHR40441.1"/>
    </source>
</evidence>
<dbReference type="CDD" id="cd03257">
    <property type="entry name" value="ABC_NikE_OppD_transporters"/>
    <property type="match status" value="1"/>
</dbReference>
<dbReference type="GO" id="GO:0005524">
    <property type="term" value="F:ATP binding"/>
    <property type="evidence" value="ECO:0007669"/>
    <property type="project" value="UniProtKB-KW"/>
</dbReference>
<gene>
    <name evidence="10" type="ORF">ENM42_01285</name>
</gene>
<protein>
    <submittedName>
        <fullName evidence="10">ABC transporter ATP-binding protein</fullName>
    </submittedName>
</protein>
<dbReference type="Gene3D" id="3.40.50.300">
    <property type="entry name" value="P-loop containing nucleotide triphosphate hydrolases"/>
    <property type="match status" value="1"/>
</dbReference>
<dbReference type="EMBL" id="DRXS01000070">
    <property type="protein sequence ID" value="HHR40441.1"/>
    <property type="molecule type" value="Genomic_DNA"/>
</dbReference>
<dbReference type="GO" id="GO:0015833">
    <property type="term" value="P:peptide transport"/>
    <property type="evidence" value="ECO:0007669"/>
    <property type="project" value="InterPro"/>
</dbReference>
<dbReference type="InterPro" id="IPR003593">
    <property type="entry name" value="AAA+_ATPase"/>
</dbReference>
<evidence type="ECO:0000256" key="5">
    <source>
        <dbReference type="ARBA" id="ARBA00022741"/>
    </source>
</evidence>
<comment type="subcellular location">
    <subcellularLocation>
        <location evidence="1">Cell membrane</location>
        <topology evidence="1">Peripheral membrane protein</topology>
    </subcellularLocation>
</comment>
<keyword evidence="8" id="KW-0472">Membrane</keyword>
<name>A0A7C5YEZ7_CALS0</name>
<evidence type="ECO:0000259" key="9">
    <source>
        <dbReference type="PROSITE" id="PS50893"/>
    </source>
</evidence>
<dbReference type="Pfam" id="PF00005">
    <property type="entry name" value="ABC_tran"/>
    <property type="match status" value="1"/>
</dbReference>
<dbReference type="InterPro" id="IPR027417">
    <property type="entry name" value="P-loop_NTPase"/>
</dbReference>
<dbReference type="SUPFAM" id="SSF52540">
    <property type="entry name" value="P-loop containing nucleoside triphosphate hydrolases"/>
    <property type="match status" value="1"/>
</dbReference>
<evidence type="ECO:0000256" key="7">
    <source>
        <dbReference type="ARBA" id="ARBA00022967"/>
    </source>
</evidence>
<dbReference type="PANTHER" id="PTHR43297:SF14">
    <property type="entry name" value="ATPASE AAA-TYPE CORE DOMAIN-CONTAINING PROTEIN"/>
    <property type="match status" value="1"/>
</dbReference>
<reference evidence="10" key="1">
    <citation type="journal article" date="2020" name="mSystems">
        <title>Genome- and Community-Level Interaction Insights into Carbon Utilization and Element Cycling Functions of Hydrothermarchaeota in Hydrothermal Sediment.</title>
        <authorList>
            <person name="Zhou Z."/>
            <person name="Liu Y."/>
            <person name="Xu W."/>
            <person name="Pan J."/>
            <person name="Luo Z.H."/>
            <person name="Li M."/>
        </authorList>
    </citation>
    <scope>NUCLEOTIDE SEQUENCE [LARGE SCALE GENOMIC DNA]</scope>
    <source>
        <strain evidence="10">SpSt-1084</strain>
    </source>
</reference>
<evidence type="ECO:0000256" key="3">
    <source>
        <dbReference type="ARBA" id="ARBA00022475"/>
    </source>
</evidence>
<dbReference type="InterPro" id="IPR013563">
    <property type="entry name" value="Oligopep_ABC_C"/>
</dbReference>
<dbReference type="PANTHER" id="PTHR43297">
    <property type="entry name" value="OLIGOPEPTIDE TRANSPORT ATP-BINDING PROTEIN APPD"/>
    <property type="match status" value="1"/>
</dbReference>
<dbReference type="GO" id="GO:0016887">
    <property type="term" value="F:ATP hydrolysis activity"/>
    <property type="evidence" value="ECO:0007669"/>
    <property type="project" value="InterPro"/>
</dbReference>
<feature type="domain" description="ABC transporter" evidence="9">
    <location>
        <begin position="4"/>
        <end position="256"/>
    </location>
</feature>
<proteinExistence type="predicted"/>
<accession>A0A7C5YEZ7</accession>
<dbReference type="PROSITE" id="PS50893">
    <property type="entry name" value="ABC_TRANSPORTER_2"/>
    <property type="match status" value="1"/>
</dbReference>
<evidence type="ECO:0000256" key="6">
    <source>
        <dbReference type="ARBA" id="ARBA00022840"/>
    </source>
</evidence>
<dbReference type="SMART" id="SM00382">
    <property type="entry name" value="AAA"/>
    <property type="match status" value="1"/>
</dbReference>
<keyword evidence="2" id="KW-0813">Transport</keyword>
<dbReference type="InterPro" id="IPR017871">
    <property type="entry name" value="ABC_transporter-like_CS"/>
</dbReference>
<evidence type="ECO:0000256" key="4">
    <source>
        <dbReference type="ARBA" id="ARBA00022519"/>
    </source>
</evidence>